<protein>
    <submittedName>
        <fullName evidence="8">Fe2+/Zn2+ uptake regulation protein</fullName>
    </submittedName>
</protein>
<dbReference type="Gene3D" id="3.30.1490.190">
    <property type="match status" value="1"/>
</dbReference>
<evidence type="ECO:0000313" key="9">
    <source>
        <dbReference type="Proteomes" id="UP000003806"/>
    </source>
</evidence>
<dbReference type="InterPro" id="IPR036388">
    <property type="entry name" value="WH-like_DNA-bd_sf"/>
</dbReference>
<comment type="cofactor">
    <cofactor evidence="7">
        <name>Zn(2+)</name>
        <dbReference type="ChEBI" id="CHEBI:29105"/>
    </cofactor>
    <text evidence="7">Binds 1 zinc ion per subunit.</text>
</comment>
<reference evidence="8 9" key="1">
    <citation type="submission" date="2011-11" db="EMBL/GenBank/DDBJ databases">
        <title>The Noncontiguous Finished genome of Jonquetella anthropi DSM 22815.</title>
        <authorList>
            <consortium name="US DOE Joint Genome Institute (JGI-PGF)"/>
            <person name="Lucas S."/>
            <person name="Copeland A."/>
            <person name="Lapidus A."/>
            <person name="Glavina del Rio T."/>
            <person name="Dalin E."/>
            <person name="Tice H."/>
            <person name="Bruce D."/>
            <person name="Goodwin L."/>
            <person name="Pitluck S."/>
            <person name="Peters L."/>
            <person name="Mikhailova N."/>
            <person name="Held B."/>
            <person name="Kyrpides N."/>
            <person name="Mavromatis K."/>
            <person name="Ivanova N."/>
            <person name="Markowitz V."/>
            <person name="Cheng J.-F."/>
            <person name="Hugenholtz P."/>
            <person name="Woyke T."/>
            <person name="Wu D."/>
            <person name="Gronow S."/>
            <person name="Wellnitz S."/>
            <person name="Brambilla E."/>
            <person name="Klenk H.-P."/>
            <person name="Eisen J.A."/>
        </authorList>
    </citation>
    <scope>NUCLEOTIDE SEQUENCE [LARGE SCALE GENOMIC DNA]</scope>
    <source>
        <strain evidence="8 9">DSM 22815</strain>
    </source>
</reference>
<dbReference type="InterPro" id="IPR043135">
    <property type="entry name" value="Fur_C"/>
</dbReference>
<evidence type="ECO:0000313" key="8">
    <source>
        <dbReference type="EMBL" id="EHM13817.1"/>
    </source>
</evidence>
<dbReference type="Gene3D" id="1.10.10.10">
    <property type="entry name" value="Winged helix-like DNA-binding domain superfamily/Winged helix DNA-binding domain"/>
    <property type="match status" value="1"/>
</dbReference>
<evidence type="ECO:0000256" key="1">
    <source>
        <dbReference type="ARBA" id="ARBA00007957"/>
    </source>
</evidence>
<dbReference type="GO" id="GO:0003700">
    <property type="term" value="F:DNA-binding transcription factor activity"/>
    <property type="evidence" value="ECO:0007669"/>
    <property type="project" value="InterPro"/>
</dbReference>
<keyword evidence="4" id="KW-0805">Transcription regulation</keyword>
<keyword evidence="6" id="KW-0804">Transcription</keyword>
<keyword evidence="2" id="KW-0678">Repressor</keyword>
<evidence type="ECO:0000256" key="3">
    <source>
        <dbReference type="ARBA" id="ARBA00022833"/>
    </source>
</evidence>
<feature type="binding site" evidence="7">
    <location>
        <position position="118"/>
    </location>
    <ligand>
        <name>Zn(2+)</name>
        <dbReference type="ChEBI" id="CHEBI:29105"/>
    </ligand>
</feature>
<proteinExistence type="inferred from homology"/>
<keyword evidence="5" id="KW-0238">DNA-binding</keyword>
<evidence type="ECO:0000256" key="5">
    <source>
        <dbReference type="ARBA" id="ARBA00023125"/>
    </source>
</evidence>
<dbReference type="CDD" id="cd07153">
    <property type="entry name" value="Fur_like"/>
    <property type="match status" value="1"/>
</dbReference>
<dbReference type="GO" id="GO:0045892">
    <property type="term" value="P:negative regulation of DNA-templated transcription"/>
    <property type="evidence" value="ECO:0007669"/>
    <property type="project" value="TreeGrafter"/>
</dbReference>
<feature type="binding site" evidence="7">
    <location>
        <position position="83"/>
    </location>
    <ligand>
        <name>Zn(2+)</name>
        <dbReference type="ChEBI" id="CHEBI:29105"/>
    </ligand>
</feature>
<accession>H0UIZ0</accession>
<evidence type="ECO:0000256" key="4">
    <source>
        <dbReference type="ARBA" id="ARBA00023015"/>
    </source>
</evidence>
<organism evidence="8 9">
    <name type="scientific">Jonquetella anthropi DSM 22815</name>
    <dbReference type="NCBI Taxonomy" id="885272"/>
    <lineage>
        <taxon>Bacteria</taxon>
        <taxon>Thermotogati</taxon>
        <taxon>Synergistota</taxon>
        <taxon>Synergistia</taxon>
        <taxon>Synergistales</taxon>
        <taxon>Dethiosulfovibrionaceae</taxon>
        <taxon>Jonquetella</taxon>
    </lineage>
</organism>
<dbReference type="PANTHER" id="PTHR33202:SF7">
    <property type="entry name" value="FERRIC UPTAKE REGULATION PROTEIN"/>
    <property type="match status" value="1"/>
</dbReference>
<evidence type="ECO:0000256" key="2">
    <source>
        <dbReference type="ARBA" id="ARBA00022491"/>
    </source>
</evidence>
<keyword evidence="9" id="KW-1185">Reference proteome</keyword>
<evidence type="ECO:0000256" key="6">
    <source>
        <dbReference type="ARBA" id="ARBA00023163"/>
    </source>
</evidence>
<dbReference type="PANTHER" id="PTHR33202">
    <property type="entry name" value="ZINC UPTAKE REGULATION PROTEIN"/>
    <property type="match status" value="1"/>
</dbReference>
<dbReference type="GO" id="GO:0000976">
    <property type="term" value="F:transcription cis-regulatory region binding"/>
    <property type="evidence" value="ECO:0007669"/>
    <property type="project" value="TreeGrafter"/>
</dbReference>
<dbReference type="InterPro" id="IPR002481">
    <property type="entry name" value="FUR"/>
</dbReference>
<keyword evidence="3 7" id="KW-0862">Zinc</keyword>
<dbReference type="Proteomes" id="UP000003806">
    <property type="component" value="Chromosome"/>
</dbReference>
<name>H0UIZ0_9BACT</name>
<comment type="similarity">
    <text evidence="1">Belongs to the Fur family.</text>
</comment>
<dbReference type="HOGENOM" id="CLU_096072_4_2_0"/>
<dbReference type="eggNOG" id="COG0735">
    <property type="taxonomic scope" value="Bacteria"/>
</dbReference>
<dbReference type="GO" id="GO:0008270">
    <property type="term" value="F:zinc ion binding"/>
    <property type="evidence" value="ECO:0007669"/>
    <property type="project" value="TreeGrafter"/>
</dbReference>
<dbReference type="GO" id="GO:1900376">
    <property type="term" value="P:regulation of secondary metabolite biosynthetic process"/>
    <property type="evidence" value="ECO:0007669"/>
    <property type="project" value="TreeGrafter"/>
</dbReference>
<feature type="binding site" evidence="7">
    <location>
        <position position="121"/>
    </location>
    <ligand>
        <name>Zn(2+)</name>
        <dbReference type="ChEBI" id="CHEBI:29105"/>
    </ligand>
</feature>
<keyword evidence="7" id="KW-0479">Metal-binding</keyword>
<dbReference type="EMBL" id="CM001376">
    <property type="protein sequence ID" value="EHM13817.1"/>
    <property type="molecule type" value="Genomic_DNA"/>
</dbReference>
<feature type="binding site" evidence="7">
    <location>
        <position position="80"/>
    </location>
    <ligand>
        <name>Zn(2+)</name>
        <dbReference type="ChEBI" id="CHEBI:29105"/>
    </ligand>
</feature>
<dbReference type="STRING" id="885272.JonanDRAFT_1453"/>
<dbReference type="Pfam" id="PF01475">
    <property type="entry name" value="FUR"/>
    <property type="match status" value="1"/>
</dbReference>
<dbReference type="SUPFAM" id="SSF46785">
    <property type="entry name" value="Winged helix' DNA-binding domain"/>
    <property type="match status" value="1"/>
</dbReference>
<evidence type="ECO:0000256" key="7">
    <source>
        <dbReference type="PIRSR" id="PIRSR602481-1"/>
    </source>
</evidence>
<dbReference type="InterPro" id="IPR036390">
    <property type="entry name" value="WH_DNA-bd_sf"/>
</dbReference>
<dbReference type="AlphaFoldDB" id="H0UIZ0"/>
<gene>
    <name evidence="8" type="ORF">JonanDRAFT_1453</name>
</gene>
<sequence length="137" mass="15503">MVQRRTKQREAILEILQRRNYHPTADQVYDEVKKTVPSISLGTVYRNLDALLESGMIARIEGTSPARYEGVQEPHLHLKCCRCGEIYDIWPTRPVVDLSSIPDDCQVTEWELLLQGLCPDCLSKEKEASSEAQTASA</sequence>